<dbReference type="PROSITE" id="PS51257">
    <property type="entry name" value="PROKAR_LIPOPROTEIN"/>
    <property type="match status" value="1"/>
</dbReference>
<accession>A0A1I4ZLC5</accession>
<sequence length="156" mass="17571">MRHLIILVLTLSLLSCGTSKVVRDSEKDLKGNWTLNSFNYSKTGSFAVNLFNDTSTDCFEGSTWEFIPNNNSGTYEINSSDCVTGPRKFKFFIQEIDAATGLYDFMLKPVNAKGKSETNQGYRLKLAGITETTMQWRQTVTLDGSPFTIFMNFTKL</sequence>
<dbReference type="OrthoDB" id="1121756at2"/>
<evidence type="ECO:0000313" key="2">
    <source>
        <dbReference type="Proteomes" id="UP000198705"/>
    </source>
</evidence>
<reference evidence="2" key="1">
    <citation type="submission" date="2016-10" db="EMBL/GenBank/DDBJ databases">
        <authorList>
            <person name="Varghese N."/>
            <person name="Submissions S."/>
        </authorList>
    </citation>
    <scope>NUCLEOTIDE SEQUENCE [LARGE SCALE GENOMIC DNA]</scope>
    <source>
        <strain evidence="2">DSM 23925</strain>
    </source>
</reference>
<proteinExistence type="predicted"/>
<dbReference type="AlphaFoldDB" id="A0A1I4ZLC5"/>
<dbReference type="EMBL" id="FOVN01000001">
    <property type="protein sequence ID" value="SFN51054.1"/>
    <property type="molecule type" value="Genomic_DNA"/>
</dbReference>
<protein>
    <submittedName>
        <fullName evidence="1">Lipocalin-like domain-containing protein</fullName>
    </submittedName>
</protein>
<name>A0A1I4ZLC5_9FLAO</name>
<gene>
    <name evidence="1" type="ORF">SAMN04487989_101911</name>
</gene>
<evidence type="ECO:0000313" key="1">
    <source>
        <dbReference type="EMBL" id="SFN51054.1"/>
    </source>
</evidence>
<organism evidence="1 2">
    <name type="scientific">Bizionia echini</name>
    <dbReference type="NCBI Taxonomy" id="649333"/>
    <lineage>
        <taxon>Bacteria</taxon>
        <taxon>Pseudomonadati</taxon>
        <taxon>Bacteroidota</taxon>
        <taxon>Flavobacteriia</taxon>
        <taxon>Flavobacteriales</taxon>
        <taxon>Flavobacteriaceae</taxon>
        <taxon>Bizionia</taxon>
    </lineage>
</organism>
<dbReference type="STRING" id="649333.SAMN04487989_101911"/>
<dbReference type="Proteomes" id="UP000198705">
    <property type="component" value="Unassembled WGS sequence"/>
</dbReference>
<dbReference type="RefSeq" id="WP_092206429.1">
    <property type="nucleotide sequence ID" value="NZ_FOVN01000001.1"/>
</dbReference>
<keyword evidence="2" id="KW-1185">Reference proteome</keyword>